<sequence length="403" mass="43602">MKSKDVIKQELHEKFSAALSGENPEQITDALTQFAVDLQQDVVNDFKTYQKTQDSSILAARGIRQLTAEERKYYTGWMSVLKENYNNPKMAFTGLNSTTLPETVIDQVLSDIGTTFPLLAAINFQNTSAITKMIVNKQGMQLATWGALNTAIATELSGAIGTISIDLNKLTAFMAVSRDMLDVGPEWMDSYVRAVLTEALGYGLSQGIVAGTGKDQPIGMLKDLEGSVTNGVYPDKSAVKITDLSVNTIGSIAATLAQGPNGRKRPVPSILIVVNPVDYFEKFLPATTYLTTIGTYVNNVLPYPSNIVQDINVPSGKAIFGLANKYFMGVGKGGSGGQLEYSDEFQFLDDNRVYKIKIYGNGMPLDNNAFVVADISGLEPMKQQVVVANTDANPVKTKSVSST</sequence>
<dbReference type="Proteomes" id="UP000297714">
    <property type="component" value="Unassembled WGS sequence"/>
</dbReference>
<proteinExistence type="predicted"/>
<keyword evidence="4" id="KW-1185">Reference proteome</keyword>
<dbReference type="EMBL" id="SRMQ01000019">
    <property type="protein sequence ID" value="TGJ75380.1"/>
    <property type="molecule type" value="Genomic_DNA"/>
</dbReference>
<evidence type="ECO:0000259" key="2">
    <source>
        <dbReference type="Pfam" id="PF05065"/>
    </source>
</evidence>
<accession>A0A4Z0Y8U9</accession>
<dbReference type="Pfam" id="PF05065">
    <property type="entry name" value="Phage_capsid"/>
    <property type="match status" value="1"/>
</dbReference>
<comment type="caution">
    <text evidence="3">The sequence shown here is derived from an EMBL/GenBank/DDBJ whole genome shotgun (WGS) entry which is preliminary data.</text>
</comment>
<dbReference type="OrthoDB" id="2043141at2"/>
<comment type="subcellular location">
    <subcellularLocation>
        <location evidence="1">Virion</location>
    </subcellularLocation>
</comment>
<reference evidence="3 4" key="1">
    <citation type="submission" date="2019-04" db="EMBL/GenBank/DDBJ databases">
        <authorList>
            <person name="Poehlein A."/>
            <person name="Bengelsdorf F.R."/>
            <person name="Duerre P."/>
            <person name="Daniel R."/>
        </authorList>
    </citation>
    <scope>NUCLEOTIDE SEQUENCE [LARGE SCALE GENOMIC DNA]</scope>
    <source>
        <strain evidence="3 4">BS-1</strain>
    </source>
</reference>
<evidence type="ECO:0000313" key="3">
    <source>
        <dbReference type="EMBL" id="TGJ75380.1"/>
    </source>
</evidence>
<dbReference type="InterPro" id="IPR054612">
    <property type="entry name" value="Phage_capsid-like_C"/>
</dbReference>
<gene>
    <name evidence="3" type="ORF">CAGA_24790</name>
</gene>
<evidence type="ECO:0000256" key="1">
    <source>
        <dbReference type="ARBA" id="ARBA00004328"/>
    </source>
</evidence>
<dbReference type="InterPro" id="IPR024455">
    <property type="entry name" value="Phage_capsid"/>
</dbReference>
<dbReference type="NCBIfam" id="TIGR01554">
    <property type="entry name" value="major_cap_HK97"/>
    <property type="match status" value="1"/>
</dbReference>
<name>A0A4Z0Y8U9_9FIRM</name>
<dbReference type="SUPFAM" id="SSF56563">
    <property type="entry name" value="Major capsid protein gp5"/>
    <property type="match status" value="1"/>
</dbReference>
<dbReference type="AlphaFoldDB" id="A0A4Z0Y8U9"/>
<feature type="domain" description="Phage capsid-like C-terminal" evidence="2">
    <location>
        <begin position="98"/>
        <end position="242"/>
    </location>
</feature>
<organism evidence="3 4">
    <name type="scientific">Caproiciproducens galactitolivorans</name>
    <dbReference type="NCBI Taxonomy" id="642589"/>
    <lineage>
        <taxon>Bacteria</taxon>
        <taxon>Bacillati</taxon>
        <taxon>Bacillota</taxon>
        <taxon>Clostridia</taxon>
        <taxon>Eubacteriales</taxon>
        <taxon>Acutalibacteraceae</taxon>
        <taxon>Caproiciproducens</taxon>
    </lineage>
</organism>
<protein>
    <submittedName>
        <fullName evidence="3">Phage capsid family protein</fullName>
    </submittedName>
</protein>
<evidence type="ECO:0000313" key="4">
    <source>
        <dbReference type="Proteomes" id="UP000297714"/>
    </source>
</evidence>
<dbReference type="RefSeq" id="WP_135661170.1">
    <property type="nucleotide sequence ID" value="NZ_SRMQ01000019.1"/>
</dbReference>